<dbReference type="Proteomes" id="UP001428341">
    <property type="component" value="Unassembled WGS sequence"/>
</dbReference>
<comment type="caution">
    <text evidence="4">The sequence shown here is derived from an EMBL/GenBank/DDBJ whole genome shotgun (WGS) entry which is preliminary data.</text>
</comment>
<dbReference type="GO" id="GO:0003676">
    <property type="term" value="F:nucleic acid binding"/>
    <property type="evidence" value="ECO:0007669"/>
    <property type="project" value="InterPro"/>
</dbReference>
<protein>
    <submittedName>
        <fullName evidence="4">Uncharacterized protein</fullName>
    </submittedName>
</protein>
<dbReference type="AlphaFoldDB" id="A0AAP0M8J5"/>
<dbReference type="Pfam" id="PF02536">
    <property type="entry name" value="mTERF"/>
    <property type="match status" value="1"/>
</dbReference>
<comment type="similarity">
    <text evidence="1">Belongs to the mTERF family.</text>
</comment>
<dbReference type="InterPro" id="IPR003690">
    <property type="entry name" value="MTERF"/>
</dbReference>
<dbReference type="EMBL" id="JBCGBO010000005">
    <property type="protein sequence ID" value="KAK9199632.1"/>
    <property type="molecule type" value="Genomic_DNA"/>
</dbReference>
<keyword evidence="2" id="KW-0806">Transcription termination</keyword>
<evidence type="ECO:0000256" key="2">
    <source>
        <dbReference type="ARBA" id="ARBA00022472"/>
    </source>
</evidence>
<accession>A0AAP0M8J5</accession>
<keyword evidence="3" id="KW-0809">Transit peptide</keyword>
<dbReference type="Gene3D" id="1.25.70.10">
    <property type="entry name" value="Transcription termination factor 3, mitochondrial"/>
    <property type="match status" value="2"/>
</dbReference>
<keyword evidence="5" id="KW-1185">Reference proteome</keyword>
<dbReference type="PANTHER" id="PTHR13068">
    <property type="entry name" value="CGI-12 PROTEIN-RELATED"/>
    <property type="match status" value="1"/>
</dbReference>
<dbReference type="SMART" id="SM00733">
    <property type="entry name" value="Mterf"/>
    <property type="match status" value="7"/>
</dbReference>
<dbReference type="PANTHER" id="PTHR13068:SF135">
    <property type="entry name" value="TRANSCRIPTION TERMINATION FACTOR MTERF8, CHLOROPLASTIC"/>
    <property type="match status" value="1"/>
</dbReference>
<evidence type="ECO:0000313" key="5">
    <source>
        <dbReference type="Proteomes" id="UP001428341"/>
    </source>
</evidence>
<organism evidence="4 5">
    <name type="scientific">Citrus x changshan-huyou</name>
    <dbReference type="NCBI Taxonomy" id="2935761"/>
    <lineage>
        <taxon>Eukaryota</taxon>
        <taxon>Viridiplantae</taxon>
        <taxon>Streptophyta</taxon>
        <taxon>Embryophyta</taxon>
        <taxon>Tracheophyta</taxon>
        <taxon>Spermatophyta</taxon>
        <taxon>Magnoliopsida</taxon>
        <taxon>eudicotyledons</taxon>
        <taxon>Gunneridae</taxon>
        <taxon>Pentapetalae</taxon>
        <taxon>rosids</taxon>
        <taxon>malvids</taxon>
        <taxon>Sapindales</taxon>
        <taxon>Rutaceae</taxon>
        <taxon>Aurantioideae</taxon>
        <taxon>Citrus</taxon>
    </lineage>
</organism>
<evidence type="ECO:0000313" key="4">
    <source>
        <dbReference type="EMBL" id="KAK9199632.1"/>
    </source>
</evidence>
<keyword evidence="2" id="KW-0805">Transcription regulation</keyword>
<evidence type="ECO:0000256" key="3">
    <source>
        <dbReference type="ARBA" id="ARBA00022946"/>
    </source>
</evidence>
<sequence>MAAAATAVTHFSSAPAYFLSQSQAILVISKEVKTRPRYSHGHEHGTLSLANFTKISRIELGASLAKRLLNQRRCFRSSTNLLTENELVTLFQEIGLNEKEVDSLLEKNPTLRVTPLDKMRSRILSLQSVGIKGMAFCRLISKDSNVLLAEEIDRLICFVRDDLDGNIEPMKLERLLTSTETKFLVGFDQKVRLLLQLGVPQETILHVLNNINLSKAVCLKSVEDIERTFAYLNPFGGADLIVRCPKILNYDLDTQLIPKVRVLSQLGGGDVDSTAAIVWKFPAILSYSLEHIGKHVEFLRSFAGLSDQEIFRIFLVFPAVISASRERKLRPRIDFLKQCGLGSEDIFKFLTKAPLFLALSFDNIAIKLGFLVKIGYECRTRELAAAMGSVTRTSCENLQKVIGFFLSYGLSFADIYIMSKKHPQILQYNHKSLEEKMEYLIVGMGREVGELLAFPAFLGYKLDDRIKHRYEAKRKTLGDGLSINKLLSVSVERFSTKIKKNPIHS</sequence>
<proteinExistence type="inferred from homology"/>
<reference evidence="4 5" key="1">
    <citation type="submission" date="2024-05" db="EMBL/GenBank/DDBJ databases">
        <title>Haplotype-resolved chromosome-level genome assembly of Huyou (Citrus changshanensis).</title>
        <authorList>
            <person name="Miao C."/>
            <person name="Chen W."/>
            <person name="Wu Y."/>
            <person name="Wang L."/>
            <person name="Zhao S."/>
            <person name="Grierson D."/>
            <person name="Xu C."/>
            <person name="Chen K."/>
        </authorList>
    </citation>
    <scope>NUCLEOTIDE SEQUENCE [LARGE SCALE GENOMIC DNA]</scope>
    <source>
        <strain evidence="4">01-14</strain>
        <tissue evidence="4">Leaf</tissue>
    </source>
</reference>
<evidence type="ECO:0000256" key="1">
    <source>
        <dbReference type="ARBA" id="ARBA00007692"/>
    </source>
</evidence>
<dbReference type="InterPro" id="IPR038538">
    <property type="entry name" value="MTERF_sf"/>
</dbReference>
<keyword evidence="2" id="KW-0804">Transcription</keyword>
<gene>
    <name evidence="4" type="ORF">WN944_014824</name>
</gene>
<dbReference type="GO" id="GO:0006353">
    <property type="term" value="P:DNA-templated transcription termination"/>
    <property type="evidence" value="ECO:0007669"/>
    <property type="project" value="UniProtKB-KW"/>
</dbReference>
<name>A0AAP0M8J5_9ROSI</name>